<evidence type="ECO:0000313" key="15">
    <source>
        <dbReference type="Proteomes" id="UP000464912"/>
    </source>
</evidence>
<comment type="subunit">
    <text evidence="4">Part of the SecDF-YidC-YajC translocase complex. The SecDF-YidC-YajC translocase forms a supercomplex with SecYEG, called the holo-translocon (HTL).</text>
</comment>
<evidence type="ECO:0000256" key="2">
    <source>
        <dbReference type="ARBA" id="ARBA00004377"/>
    </source>
</evidence>
<evidence type="ECO:0000256" key="1">
    <source>
        <dbReference type="ARBA" id="ARBA00002061"/>
    </source>
</evidence>
<reference evidence="14 15" key="1">
    <citation type="journal article" date="2020" name="MBio">
        <title>Erratum for Teymournejad et al., 'Isolation and Molecular Analysis of a Novel Neorickettsia Species That Causes Potomac Horse Fever'.</title>
        <authorList>
            <person name="Teymournejad O."/>
            <person name="Lin M."/>
            <person name="Bekebrede H."/>
            <person name="Kamr A."/>
            <person name="Toribio R.E."/>
            <person name="Arroyo L.G."/>
            <person name="Baird J.D."/>
            <person name="Rikihisa Y."/>
        </authorList>
    </citation>
    <scope>NUCLEOTIDE SEQUENCE [LARGE SCALE GENOMIC DNA]</scope>
    <source>
        <strain evidence="14 15">Fin17</strain>
    </source>
</reference>
<dbReference type="PANTHER" id="PTHR33909">
    <property type="entry name" value="SEC TRANSLOCON ACCESSORY COMPLEX SUBUNIT YAJC"/>
    <property type="match status" value="1"/>
</dbReference>
<evidence type="ECO:0000256" key="3">
    <source>
        <dbReference type="ARBA" id="ARBA00006742"/>
    </source>
</evidence>
<dbReference type="PANTHER" id="PTHR33909:SF1">
    <property type="entry name" value="SEC TRANSLOCON ACCESSORY COMPLEX SUBUNIT YAJC"/>
    <property type="match status" value="1"/>
</dbReference>
<feature type="transmembrane region" description="Helical" evidence="13">
    <location>
        <begin position="17"/>
        <end position="36"/>
    </location>
</feature>
<evidence type="ECO:0000313" key="14">
    <source>
        <dbReference type="EMBL" id="QHD65565.1"/>
    </source>
</evidence>
<evidence type="ECO:0000256" key="7">
    <source>
        <dbReference type="ARBA" id="ARBA00022475"/>
    </source>
</evidence>
<gene>
    <name evidence="14" type="primary">yajC</name>
    <name evidence="14" type="ORF">GP480_01300</name>
</gene>
<keyword evidence="11" id="KW-0811">Translocation</keyword>
<evidence type="ECO:0000256" key="4">
    <source>
        <dbReference type="ARBA" id="ARBA00011718"/>
    </source>
</evidence>
<evidence type="ECO:0000256" key="10">
    <source>
        <dbReference type="ARBA" id="ARBA00022989"/>
    </source>
</evidence>
<reference evidence="14 15" key="2">
    <citation type="journal article" date="2020" name="MBio">
        <title>Isolation and Molecular Analysis of a Novel Neorickettsia Species That Causes Potomac Horse Fever.</title>
        <authorList>
            <person name="Teymournejad O."/>
            <person name="Lin M."/>
            <person name="Bekebrede H."/>
            <person name="Kamr A."/>
            <person name="Toribio R.E."/>
            <person name="Arroyo L.G."/>
            <person name="Baird J.D."/>
            <person name="Rikihisa Y."/>
        </authorList>
    </citation>
    <scope>NUCLEOTIDE SEQUENCE [LARGE SCALE GENOMIC DNA]</scope>
    <source>
        <strain evidence="14 15">Fin17</strain>
    </source>
</reference>
<evidence type="ECO:0000256" key="8">
    <source>
        <dbReference type="ARBA" id="ARBA00022692"/>
    </source>
</evidence>
<dbReference type="InterPro" id="IPR003849">
    <property type="entry name" value="Preprotein_translocase_YajC"/>
</dbReference>
<dbReference type="Proteomes" id="UP000464912">
    <property type="component" value="Chromosome"/>
</dbReference>
<dbReference type="SMART" id="SM01323">
    <property type="entry name" value="YajC"/>
    <property type="match status" value="1"/>
</dbReference>
<keyword evidence="7" id="KW-1003">Cell membrane</keyword>
<accession>A0A6P1GB17</accession>
<keyword evidence="10 13" id="KW-1133">Transmembrane helix</keyword>
<evidence type="ECO:0000256" key="13">
    <source>
        <dbReference type="SAM" id="Phobius"/>
    </source>
</evidence>
<evidence type="ECO:0000256" key="5">
    <source>
        <dbReference type="ARBA" id="ARBA00014962"/>
    </source>
</evidence>
<dbReference type="GO" id="GO:0015031">
    <property type="term" value="P:protein transport"/>
    <property type="evidence" value="ECO:0007669"/>
    <property type="project" value="UniProtKB-KW"/>
</dbReference>
<dbReference type="PRINTS" id="PR01853">
    <property type="entry name" value="YAJCTRNLCASE"/>
</dbReference>
<keyword evidence="6" id="KW-0813">Transport</keyword>
<keyword evidence="12 13" id="KW-0472">Membrane</keyword>
<dbReference type="AlphaFoldDB" id="A0A6P1GB17"/>
<evidence type="ECO:0000256" key="11">
    <source>
        <dbReference type="ARBA" id="ARBA00023010"/>
    </source>
</evidence>
<evidence type="ECO:0000256" key="12">
    <source>
        <dbReference type="ARBA" id="ARBA00023136"/>
    </source>
</evidence>
<dbReference type="Pfam" id="PF02699">
    <property type="entry name" value="YajC"/>
    <property type="match status" value="1"/>
</dbReference>
<comment type="function">
    <text evidence="1">The SecYEG-SecDF-YajC-YidC holo-translocon (HTL) protein secretase/insertase is a supercomplex required for protein secretion, insertion of proteins into membranes, and assembly of membrane protein complexes. While the SecYEG complex is essential for assembly of a number of proteins and complexes, the SecDF-YajC-YidC subcomplex facilitates these functions.</text>
</comment>
<sequence length="100" mass="11119">MSFSQIFTSTSTGSDSILMSLLPLGIVFFVFYVFVIRPQSKKIRDHQSMLKSLKVGDPVITTSGISGTVARIDEKNDMVHLQVAEGVIVKILKNFISEKR</sequence>
<keyword evidence="8 13" id="KW-0812">Transmembrane</keyword>
<organism evidence="14 15">
    <name type="scientific">Neorickettsia findlayensis</name>
    <dbReference type="NCBI Taxonomy" id="2686014"/>
    <lineage>
        <taxon>Bacteria</taxon>
        <taxon>Pseudomonadati</taxon>
        <taxon>Pseudomonadota</taxon>
        <taxon>Alphaproteobacteria</taxon>
        <taxon>Rickettsiales</taxon>
        <taxon>Anaplasmataceae</taxon>
        <taxon>Neorickettsia</taxon>
    </lineage>
</organism>
<protein>
    <recommendedName>
        <fullName evidence="5">Sec translocon accessory complex subunit YajC</fullName>
    </recommendedName>
</protein>
<dbReference type="GO" id="GO:0005886">
    <property type="term" value="C:plasma membrane"/>
    <property type="evidence" value="ECO:0007669"/>
    <property type="project" value="UniProtKB-SubCell"/>
</dbReference>
<proteinExistence type="inferred from homology"/>
<dbReference type="KEGG" id="nef:GP480_01300"/>
<keyword evidence="9" id="KW-0653">Protein transport</keyword>
<dbReference type="NCBIfam" id="TIGR00739">
    <property type="entry name" value="yajC"/>
    <property type="match status" value="1"/>
</dbReference>
<dbReference type="EMBL" id="CP047224">
    <property type="protein sequence ID" value="QHD65565.1"/>
    <property type="molecule type" value="Genomic_DNA"/>
</dbReference>
<name>A0A6P1GB17_9RICK</name>
<evidence type="ECO:0000256" key="9">
    <source>
        <dbReference type="ARBA" id="ARBA00022927"/>
    </source>
</evidence>
<keyword evidence="15" id="KW-1185">Reference proteome</keyword>
<comment type="subcellular location">
    <subcellularLocation>
        <location evidence="2">Cell inner membrane</location>
        <topology evidence="2">Single-pass membrane protein</topology>
    </subcellularLocation>
</comment>
<comment type="similarity">
    <text evidence="3">Belongs to the YajC family.</text>
</comment>
<evidence type="ECO:0000256" key="6">
    <source>
        <dbReference type="ARBA" id="ARBA00022448"/>
    </source>
</evidence>